<proteinExistence type="predicted"/>
<dbReference type="PROSITE" id="PS50853">
    <property type="entry name" value="FN3"/>
    <property type="match status" value="1"/>
</dbReference>
<evidence type="ECO:0000256" key="2">
    <source>
        <dbReference type="ARBA" id="ARBA00023326"/>
    </source>
</evidence>
<dbReference type="InterPro" id="IPR013783">
    <property type="entry name" value="Ig-like_fold"/>
</dbReference>
<name>A0A7Z0BE70_9ACTN</name>
<dbReference type="InterPro" id="IPR003961">
    <property type="entry name" value="FN3_dom"/>
</dbReference>
<keyword evidence="6" id="KW-1185">Reference proteome</keyword>
<feature type="region of interest" description="Disordered" evidence="3">
    <location>
        <begin position="1"/>
        <end position="46"/>
    </location>
</feature>
<comment type="caution">
    <text evidence="5">The sequence shown here is derived from an EMBL/GenBank/DDBJ whole genome shotgun (WGS) entry which is preliminary data.</text>
</comment>
<reference evidence="5 6" key="1">
    <citation type="submission" date="2020-07" db="EMBL/GenBank/DDBJ databases">
        <title>Sequencing the genomes of 1000 actinobacteria strains.</title>
        <authorList>
            <person name="Klenk H.-P."/>
        </authorList>
    </citation>
    <scope>NUCLEOTIDE SEQUENCE [LARGE SCALE GENOMIC DNA]</scope>
    <source>
        <strain evidence="5 6">DSM 45876</strain>
    </source>
</reference>
<keyword evidence="2" id="KW-0119">Carbohydrate metabolism</keyword>
<keyword evidence="2" id="KW-0624">Polysaccharide degradation</keyword>
<dbReference type="GO" id="GO:0000272">
    <property type="term" value="P:polysaccharide catabolic process"/>
    <property type="evidence" value="ECO:0007669"/>
    <property type="project" value="UniProtKB-KW"/>
</dbReference>
<evidence type="ECO:0000256" key="3">
    <source>
        <dbReference type="SAM" id="MobiDB-lite"/>
    </source>
</evidence>
<protein>
    <recommendedName>
        <fullName evidence="4">Fibronectin type-III domain-containing protein</fullName>
    </recommendedName>
</protein>
<dbReference type="CDD" id="cd00063">
    <property type="entry name" value="FN3"/>
    <property type="match status" value="1"/>
</dbReference>
<evidence type="ECO:0000313" key="6">
    <source>
        <dbReference type="Proteomes" id="UP000523545"/>
    </source>
</evidence>
<evidence type="ECO:0000313" key="5">
    <source>
        <dbReference type="EMBL" id="NYH42072.1"/>
    </source>
</evidence>
<evidence type="ECO:0000256" key="1">
    <source>
        <dbReference type="ARBA" id="ARBA00023295"/>
    </source>
</evidence>
<dbReference type="SUPFAM" id="SSF49265">
    <property type="entry name" value="Fibronectin type III"/>
    <property type="match status" value="1"/>
</dbReference>
<dbReference type="Gene3D" id="2.60.40.10">
    <property type="entry name" value="Immunoglobulins"/>
    <property type="match status" value="1"/>
</dbReference>
<dbReference type="AlphaFoldDB" id="A0A7Z0BE70"/>
<dbReference type="GO" id="GO:0016798">
    <property type="term" value="F:hydrolase activity, acting on glycosyl bonds"/>
    <property type="evidence" value="ECO:0007669"/>
    <property type="project" value="UniProtKB-KW"/>
</dbReference>
<keyword evidence="1" id="KW-0378">Hydrolase</keyword>
<organism evidence="5 6">
    <name type="scientific">Micromonospora jinlongensis</name>
    <dbReference type="NCBI Taxonomy" id="1287877"/>
    <lineage>
        <taxon>Bacteria</taxon>
        <taxon>Bacillati</taxon>
        <taxon>Actinomycetota</taxon>
        <taxon>Actinomycetes</taxon>
        <taxon>Micromonosporales</taxon>
        <taxon>Micromonosporaceae</taxon>
        <taxon>Micromonospora</taxon>
    </lineage>
</organism>
<dbReference type="Proteomes" id="UP000523545">
    <property type="component" value="Unassembled WGS sequence"/>
</dbReference>
<accession>A0A7Z0BE70</accession>
<feature type="compositionally biased region" description="Polar residues" evidence="3">
    <location>
        <begin position="27"/>
        <end position="44"/>
    </location>
</feature>
<dbReference type="InterPro" id="IPR036116">
    <property type="entry name" value="FN3_sf"/>
</dbReference>
<gene>
    <name evidence="5" type="ORF">HNR22_001799</name>
</gene>
<evidence type="ECO:0000259" key="4">
    <source>
        <dbReference type="PROSITE" id="PS50853"/>
    </source>
</evidence>
<feature type="domain" description="Fibronectin type-III" evidence="4">
    <location>
        <begin position="958"/>
        <end position="1054"/>
    </location>
</feature>
<keyword evidence="1" id="KW-0326">Glycosidase</keyword>
<dbReference type="RefSeq" id="WP_179779959.1">
    <property type="nucleotide sequence ID" value="NZ_JACCHK010000001.1"/>
</dbReference>
<dbReference type="EMBL" id="JACCHK010000001">
    <property type="protein sequence ID" value="NYH42072.1"/>
    <property type="molecule type" value="Genomic_DNA"/>
</dbReference>
<sequence>MTIFGQNPVYAGGKASSASVSPARGSNVATANSDPARASTSFPISGNLVDQDGSPIRNADLAVYLDPGPAMLAGSASVPGLQIAATQTEQNGQFQLQVPALKNLGSYLDPKGQVTLQFVSFGGRHSMLYQQKVKLPSTVGEPALARVDDKRVFSDRSRTFGMRTQDGRVSPELAGMRLTATTSATDTMSQAGPAAGAQSLEDSECARTWEGHPWAQYWWIREGGPIKTWVPVQRAQTGKKTTMKYEWSSSTESSTEVAVNYEYKVVAAGGGYTDLTEAGNGVPFSVGQNVIRDLEAEYDYYSFRLWCGLSGDATQKRDAKVTKALPVSFTGGSRNSSYSGYYTCTNNNFKTEINNPLWVSKASTTTLQTSTSIYGISLSTKQVNTSLHKKTYTPVTGPAYLCGEDGNPVDTEKVGEVNADSSVGFAKPNSSLNSLFNNYGNSASCSDWSGADATQSVSLPSGKRAWFFADSFLNSPTARVNGFNRSTLRNSIVIQNGSSMRTITGGNTCRENDSSLSFWDRFAKTPFSEPTGSAYYWPGDAMVVGNNVVKFFYRNVPQGGWWTDTHSAVAAIPISSLESSSVINMQPTLLPPVYSYGQHPINWGLALLPQGSEVYIYGAGIVNAQNSRRLYVAKATPNDLTNPSRWTFWTGSTWSAVGNQSAARAVSPDLKVENGFSVAQVKGSYWLVQHEPGLDGGDIIAHPAATPYGFGASRISLYTPPEGPRDAAHKYQFYYEARVHAGLGASDKVVVSYNVNTSAVSVGCRSRNNHDAGIYRPRFLDVPVDMFQPGSATVPSTAGSSDSGSYQRGIRDHSLEAQGNELSKPAAAVTPASAVAMAADYGWYDGWAPPQEGNGGCPPLNQATNLTGVAGPDGRVTLNWTDYGRDMWYWVYSRDATANEPFTRRELWTTGPSVVAAPVMVPERQGHHFEWYVVPWASGNEAEASRSNILGLTVNIQPPAKVAGVTATNIANGAIQISWNSVSYPSPNVYYYVDYWNVLEQSEAQAVRIGPFTGPTTLKTVLLFDAGDTIAFRVRAKNIGGLGQPSDVVTRTAT</sequence>